<dbReference type="PRINTS" id="PR00099">
    <property type="entry name" value="CPSGATASE"/>
</dbReference>
<dbReference type="PROSITE" id="PS51273">
    <property type="entry name" value="GATASE_TYPE_1"/>
    <property type="match status" value="1"/>
</dbReference>
<dbReference type="Proteomes" id="UP001145069">
    <property type="component" value="Unassembled WGS sequence"/>
</dbReference>
<dbReference type="NCBIfam" id="TIGR00566">
    <property type="entry name" value="trpG_papA"/>
    <property type="match status" value="1"/>
</dbReference>
<dbReference type="PRINTS" id="PR00096">
    <property type="entry name" value="GATASE"/>
</dbReference>
<dbReference type="GO" id="GO:0004049">
    <property type="term" value="F:anthranilate synthase activity"/>
    <property type="evidence" value="ECO:0007669"/>
    <property type="project" value="TreeGrafter"/>
</dbReference>
<dbReference type="Pfam" id="PF00117">
    <property type="entry name" value="GATase"/>
    <property type="match status" value="1"/>
</dbReference>
<evidence type="ECO:0000313" key="4">
    <source>
        <dbReference type="Proteomes" id="UP001145069"/>
    </source>
</evidence>
<dbReference type="PANTHER" id="PTHR43418:SF4">
    <property type="entry name" value="MULTIFUNCTIONAL TRYPTOPHAN BIOSYNTHESIS PROTEIN"/>
    <property type="match status" value="1"/>
</dbReference>
<keyword evidence="1" id="KW-0315">Glutamine amidotransferase</keyword>
<dbReference type="FunFam" id="3.40.50.880:FF:000003">
    <property type="entry name" value="Anthranilate synthase component II"/>
    <property type="match status" value="1"/>
</dbReference>
<dbReference type="InterPro" id="IPR029062">
    <property type="entry name" value="Class_I_gatase-like"/>
</dbReference>
<dbReference type="InterPro" id="IPR050472">
    <property type="entry name" value="Anth_synth/Amidotransfase"/>
</dbReference>
<gene>
    <name evidence="3" type="ORF">NC799_04675</name>
</gene>
<reference evidence="3" key="1">
    <citation type="submission" date="2022-06" db="EMBL/GenBank/DDBJ databases">
        <title>Aquibacillus sp. a new bacterium isolated from soil saline samples.</title>
        <authorList>
            <person name="Galisteo C."/>
            <person name="De La Haba R."/>
            <person name="Sanchez-Porro C."/>
            <person name="Ventosa A."/>
        </authorList>
    </citation>
    <scope>NUCLEOTIDE SEQUENCE</scope>
    <source>
        <strain evidence="3">3ASR75-54</strain>
    </source>
</reference>
<dbReference type="PANTHER" id="PTHR43418">
    <property type="entry name" value="MULTIFUNCTIONAL TRYPTOPHAN BIOSYNTHESIS PROTEIN-RELATED"/>
    <property type="match status" value="1"/>
</dbReference>
<dbReference type="CDD" id="cd01743">
    <property type="entry name" value="GATase1_Anthranilate_Synthase"/>
    <property type="match status" value="1"/>
</dbReference>
<dbReference type="AlphaFoldDB" id="A0A9X3WF06"/>
<dbReference type="InterPro" id="IPR017926">
    <property type="entry name" value="GATASE"/>
</dbReference>
<keyword evidence="4" id="KW-1185">Reference proteome</keyword>
<dbReference type="RefSeq" id="WP_272445191.1">
    <property type="nucleotide sequence ID" value="NZ_JAMQKC010000002.1"/>
</dbReference>
<evidence type="ECO:0000259" key="2">
    <source>
        <dbReference type="Pfam" id="PF00117"/>
    </source>
</evidence>
<dbReference type="GO" id="GO:0005829">
    <property type="term" value="C:cytosol"/>
    <property type="evidence" value="ECO:0007669"/>
    <property type="project" value="TreeGrafter"/>
</dbReference>
<dbReference type="PRINTS" id="PR00097">
    <property type="entry name" value="ANTSNTHASEII"/>
</dbReference>
<dbReference type="SUPFAM" id="SSF52317">
    <property type="entry name" value="Class I glutamine amidotransferase-like"/>
    <property type="match status" value="1"/>
</dbReference>
<evidence type="ECO:0000313" key="3">
    <source>
        <dbReference type="EMBL" id="MDC3416204.1"/>
    </source>
</evidence>
<accession>A0A9X3WF06</accession>
<sequence>MITIIDNYDSFTYNLYQYFKQLDSHVTVLRNDEITPEDVRTLKPDLIVLSPGPGRPSDSGNSGQILTEFYQHVPILGICLGFQLIVEFFGGIIEKGAQPMHGKVSMLSHDGKGAYVGIPSPTKVTRYHSLVATMNGFPKELTISSMTTDGVIMGTRHTHYPVEGIQFHPESILTEHGFQMITNCYKQALAWKKKRGAANHESFSSI</sequence>
<name>A0A9X3WF06_9BACI</name>
<dbReference type="GO" id="GO:0000162">
    <property type="term" value="P:L-tryptophan biosynthetic process"/>
    <property type="evidence" value="ECO:0007669"/>
    <property type="project" value="TreeGrafter"/>
</dbReference>
<dbReference type="EMBL" id="JAMQKC010000002">
    <property type="protein sequence ID" value="MDC3416204.1"/>
    <property type="molecule type" value="Genomic_DNA"/>
</dbReference>
<organism evidence="3 4">
    <name type="scientific">Aquibacillus salsiterrae</name>
    <dbReference type="NCBI Taxonomy" id="2950439"/>
    <lineage>
        <taxon>Bacteria</taxon>
        <taxon>Bacillati</taxon>
        <taxon>Bacillota</taxon>
        <taxon>Bacilli</taxon>
        <taxon>Bacillales</taxon>
        <taxon>Bacillaceae</taxon>
        <taxon>Aquibacillus</taxon>
    </lineage>
</organism>
<dbReference type="InterPro" id="IPR006221">
    <property type="entry name" value="TrpG/PapA_dom"/>
</dbReference>
<feature type="domain" description="Glutamine amidotransferase" evidence="2">
    <location>
        <begin position="4"/>
        <end position="187"/>
    </location>
</feature>
<comment type="caution">
    <text evidence="3">The sequence shown here is derived from an EMBL/GenBank/DDBJ whole genome shotgun (WGS) entry which is preliminary data.</text>
</comment>
<dbReference type="Gene3D" id="3.40.50.880">
    <property type="match status" value="1"/>
</dbReference>
<protein>
    <submittedName>
        <fullName evidence="3">Aminodeoxychorismate/anthranilate synthase component II</fullName>
    </submittedName>
</protein>
<evidence type="ECO:0000256" key="1">
    <source>
        <dbReference type="ARBA" id="ARBA00022962"/>
    </source>
</evidence>
<proteinExistence type="predicted"/>